<dbReference type="EMBL" id="JAOYFB010000001">
    <property type="protein sequence ID" value="KAK4003313.1"/>
    <property type="molecule type" value="Genomic_DNA"/>
</dbReference>
<protein>
    <submittedName>
        <fullName evidence="1">Uncharacterized protein</fullName>
    </submittedName>
</protein>
<name>A0ABQ9YRS2_9CRUS</name>
<gene>
    <name evidence="1" type="ORF">OUZ56_005084</name>
</gene>
<reference evidence="1 2" key="1">
    <citation type="journal article" date="2023" name="Nucleic Acids Res.">
        <title>The hologenome of Daphnia magna reveals possible DNA methylation and microbiome-mediated evolution of the host genome.</title>
        <authorList>
            <person name="Chaturvedi A."/>
            <person name="Li X."/>
            <person name="Dhandapani V."/>
            <person name="Marshall H."/>
            <person name="Kissane S."/>
            <person name="Cuenca-Cambronero M."/>
            <person name="Asole G."/>
            <person name="Calvet F."/>
            <person name="Ruiz-Romero M."/>
            <person name="Marangio P."/>
            <person name="Guigo R."/>
            <person name="Rago D."/>
            <person name="Mirbahai L."/>
            <person name="Eastwood N."/>
            <person name="Colbourne J.K."/>
            <person name="Zhou J."/>
            <person name="Mallon E."/>
            <person name="Orsini L."/>
        </authorList>
    </citation>
    <scope>NUCLEOTIDE SEQUENCE [LARGE SCALE GENOMIC DNA]</scope>
    <source>
        <strain evidence="1">LRV0_1</strain>
    </source>
</reference>
<accession>A0ABQ9YRS2</accession>
<keyword evidence="2" id="KW-1185">Reference proteome</keyword>
<evidence type="ECO:0000313" key="1">
    <source>
        <dbReference type="EMBL" id="KAK4003313.1"/>
    </source>
</evidence>
<proteinExistence type="predicted"/>
<evidence type="ECO:0000313" key="2">
    <source>
        <dbReference type="Proteomes" id="UP001234178"/>
    </source>
</evidence>
<organism evidence="1 2">
    <name type="scientific">Daphnia magna</name>
    <dbReference type="NCBI Taxonomy" id="35525"/>
    <lineage>
        <taxon>Eukaryota</taxon>
        <taxon>Metazoa</taxon>
        <taxon>Ecdysozoa</taxon>
        <taxon>Arthropoda</taxon>
        <taxon>Crustacea</taxon>
        <taxon>Branchiopoda</taxon>
        <taxon>Diplostraca</taxon>
        <taxon>Cladocera</taxon>
        <taxon>Anomopoda</taxon>
        <taxon>Daphniidae</taxon>
        <taxon>Daphnia</taxon>
    </lineage>
</organism>
<sequence>MLYYPPQTKTPKSSRRLLLPHHHHNRPAPSSSPQTAASYDAGEFYRKRKTNENLIMSRCGAAVRFVFPSNPTLQHTNPSQMAASLSPHNIHEKDKRIFTFTTVAVYHHPARGYALSSEVSVRHMAANELSINIPTEPHMKKERQLTLLGSLTAHGVE</sequence>
<dbReference type="Proteomes" id="UP001234178">
    <property type="component" value="Unassembled WGS sequence"/>
</dbReference>
<comment type="caution">
    <text evidence="1">The sequence shown here is derived from an EMBL/GenBank/DDBJ whole genome shotgun (WGS) entry which is preliminary data.</text>
</comment>